<dbReference type="Pfam" id="PF01370">
    <property type="entry name" value="Epimerase"/>
    <property type="match status" value="1"/>
</dbReference>
<dbReference type="InterPro" id="IPR036291">
    <property type="entry name" value="NAD(P)-bd_dom_sf"/>
</dbReference>
<dbReference type="EMBL" id="JBHSKJ010000004">
    <property type="protein sequence ID" value="MFC5144774.1"/>
    <property type="molecule type" value="Genomic_DNA"/>
</dbReference>
<evidence type="ECO:0000256" key="3">
    <source>
        <dbReference type="ARBA" id="ARBA00018569"/>
    </source>
</evidence>
<dbReference type="PANTHER" id="PTHR43725">
    <property type="entry name" value="UDP-GLUCOSE 4-EPIMERASE"/>
    <property type="match status" value="1"/>
</dbReference>
<dbReference type="SUPFAM" id="SSF51735">
    <property type="entry name" value="NAD(P)-binding Rossmann-fold domains"/>
    <property type="match status" value="1"/>
</dbReference>
<evidence type="ECO:0000259" key="6">
    <source>
        <dbReference type="Pfam" id="PF01370"/>
    </source>
</evidence>
<evidence type="ECO:0000256" key="2">
    <source>
        <dbReference type="ARBA" id="ARBA00007637"/>
    </source>
</evidence>
<evidence type="ECO:0000256" key="4">
    <source>
        <dbReference type="ARBA" id="ARBA00031367"/>
    </source>
</evidence>
<dbReference type="PANTHER" id="PTHR43725:SF53">
    <property type="entry name" value="UDP-ARABINOSE 4-EPIMERASE 1"/>
    <property type="match status" value="1"/>
</dbReference>
<evidence type="ECO:0000256" key="1">
    <source>
        <dbReference type="ARBA" id="ARBA00004947"/>
    </source>
</evidence>
<evidence type="ECO:0000313" key="8">
    <source>
        <dbReference type="Proteomes" id="UP001596222"/>
    </source>
</evidence>
<gene>
    <name evidence="7" type="ORF">ACFPP6_08820</name>
</gene>
<comment type="pathway">
    <text evidence="1">Carbohydrate metabolism; galactose metabolism.</text>
</comment>
<evidence type="ECO:0000256" key="5">
    <source>
        <dbReference type="ARBA" id="ARBA00033067"/>
    </source>
</evidence>
<organism evidence="7 8">
    <name type="scientific">Streptomyces aureoversilis</name>
    <dbReference type="NCBI Taxonomy" id="67277"/>
    <lineage>
        <taxon>Bacteria</taxon>
        <taxon>Bacillati</taxon>
        <taxon>Actinomycetota</taxon>
        <taxon>Actinomycetes</taxon>
        <taxon>Kitasatosporales</taxon>
        <taxon>Streptomycetaceae</taxon>
        <taxon>Streptomyces</taxon>
    </lineage>
</organism>
<accession>A0ABV9ZW81</accession>
<proteinExistence type="inferred from homology"/>
<dbReference type="RefSeq" id="WP_382038831.1">
    <property type="nucleotide sequence ID" value="NZ_JBHSKJ010000004.1"/>
</dbReference>
<feature type="domain" description="NAD-dependent epimerase/dehydratase" evidence="6">
    <location>
        <begin position="1"/>
        <end position="241"/>
    </location>
</feature>
<dbReference type="Proteomes" id="UP001596222">
    <property type="component" value="Unassembled WGS sequence"/>
</dbReference>
<dbReference type="InterPro" id="IPR001509">
    <property type="entry name" value="Epimerase_deHydtase"/>
</dbReference>
<name>A0ABV9ZW81_9ACTN</name>
<keyword evidence="8" id="KW-1185">Reference proteome</keyword>
<protein>
    <recommendedName>
        <fullName evidence="3">UDP-glucose 4-epimerase</fullName>
    </recommendedName>
    <alternativeName>
        <fullName evidence="5">Galactowaldenase</fullName>
    </alternativeName>
    <alternativeName>
        <fullName evidence="4">UDP-galactose 4-epimerase</fullName>
    </alternativeName>
</protein>
<comment type="similarity">
    <text evidence="2">Belongs to the NAD(P)-dependent epimerase/dehydratase family.</text>
</comment>
<evidence type="ECO:0000313" key="7">
    <source>
        <dbReference type="EMBL" id="MFC5144774.1"/>
    </source>
</evidence>
<comment type="caution">
    <text evidence="7">The sequence shown here is derived from an EMBL/GenBank/DDBJ whole genome shotgun (WGS) entry which is preliminary data.</text>
</comment>
<sequence>MLVTGADGYLGTSVVRRLREAGHEVLGLTRRPGGGVHRPDGARAVHGDVRDAERLSAVVREARIDTVCHLAALTRTAESRRDPLGYFTTNVQGTVNVLSALAGPGRAAGHARLVFVSTCAVYGPGDGTPAREDDPLGPDTPYAASKRAAEEVIGFRAGTGGLGAVTLRCVNIAGADGCPDPDPTRLVPRTLLAATGRVPALTVTGDGSSVREFVHVDDVARACAAALDACRAGEHAVFNVGSGTGVAVLDVVSAAEELTGRTVPVVHREGTEPAVLRADSGRIRDRLGWRPRRSAIRRILSDTLAAGLPEP</sequence>
<reference evidence="8" key="1">
    <citation type="journal article" date="2019" name="Int. J. Syst. Evol. Microbiol.">
        <title>The Global Catalogue of Microorganisms (GCM) 10K type strain sequencing project: providing services to taxonomists for standard genome sequencing and annotation.</title>
        <authorList>
            <consortium name="The Broad Institute Genomics Platform"/>
            <consortium name="The Broad Institute Genome Sequencing Center for Infectious Disease"/>
            <person name="Wu L."/>
            <person name="Ma J."/>
        </authorList>
    </citation>
    <scope>NUCLEOTIDE SEQUENCE [LARGE SCALE GENOMIC DNA]</scope>
    <source>
        <strain evidence="8">CGMCC 4.1641</strain>
    </source>
</reference>
<dbReference type="Gene3D" id="3.40.50.720">
    <property type="entry name" value="NAD(P)-binding Rossmann-like Domain"/>
    <property type="match status" value="1"/>
</dbReference>
<dbReference type="Gene3D" id="3.90.25.10">
    <property type="entry name" value="UDP-galactose 4-epimerase, domain 1"/>
    <property type="match status" value="1"/>
</dbReference>